<evidence type="ECO:0000259" key="7">
    <source>
        <dbReference type="Pfam" id="PF04719"/>
    </source>
</evidence>
<dbReference type="PANTHER" id="PTHR13218">
    <property type="entry name" value="TRANSCRIPTION INITIATION FACTOR TFIID SUBUNIT 11-RELATED"/>
    <property type="match status" value="1"/>
</dbReference>
<evidence type="ECO:0000256" key="6">
    <source>
        <dbReference type="SAM" id="MobiDB-lite"/>
    </source>
</evidence>
<comment type="similarity">
    <text evidence="2">Belongs to the TAF11 family.</text>
</comment>
<keyword evidence="4" id="KW-0804">Transcription</keyword>
<feature type="compositionally biased region" description="Pro residues" evidence="6">
    <location>
        <begin position="1"/>
        <end position="24"/>
    </location>
</feature>
<evidence type="ECO:0000256" key="3">
    <source>
        <dbReference type="ARBA" id="ARBA00023015"/>
    </source>
</evidence>
<dbReference type="GO" id="GO:0046982">
    <property type="term" value="F:protein heterodimerization activity"/>
    <property type="evidence" value="ECO:0007669"/>
    <property type="project" value="InterPro"/>
</dbReference>
<feature type="compositionally biased region" description="Low complexity" evidence="6">
    <location>
        <begin position="97"/>
        <end position="107"/>
    </location>
</feature>
<dbReference type="GO" id="GO:0016251">
    <property type="term" value="F:RNA polymerase II general transcription initiation factor activity"/>
    <property type="evidence" value="ECO:0007669"/>
    <property type="project" value="TreeGrafter"/>
</dbReference>
<feature type="compositionally biased region" description="Low complexity" evidence="6">
    <location>
        <begin position="71"/>
        <end position="88"/>
    </location>
</feature>
<dbReference type="InterPro" id="IPR045127">
    <property type="entry name" value="TAF11-like"/>
</dbReference>
<dbReference type="Proteomes" id="UP000078113">
    <property type="component" value="Unassembled WGS sequence"/>
</dbReference>
<name>A0A8X7NFV1_9BASI</name>
<reference evidence="8" key="1">
    <citation type="submission" date="2016-04" db="EMBL/GenBank/DDBJ databases">
        <authorList>
            <person name="Nguyen H.D."/>
            <person name="Samba Siva P."/>
            <person name="Cullis J."/>
            <person name="Levesque C.A."/>
            <person name="Hambleton S."/>
        </authorList>
    </citation>
    <scope>NUCLEOTIDE SEQUENCE</scope>
    <source>
        <strain evidence="8">DAOMC 236422</strain>
    </source>
</reference>
<feature type="compositionally biased region" description="Gly residues" evidence="6">
    <location>
        <begin position="108"/>
        <end position="117"/>
    </location>
</feature>
<reference evidence="8" key="2">
    <citation type="journal article" date="2019" name="IMA Fungus">
        <title>Genome sequencing and comparison of five Tilletia species to identify candidate genes for the detection of regulated species infecting wheat.</title>
        <authorList>
            <person name="Nguyen H.D.T."/>
            <person name="Sultana T."/>
            <person name="Kesanakurti P."/>
            <person name="Hambleton S."/>
        </authorList>
    </citation>
    <scope>NUCLEOTIDE SEQUENCE</scope>
    <source>
        <strain evidence="8">DAOMC 236422</strain>
    </source>
</reference>
<comment type="caution">
    <text evidence="8">The sequence shown here is derived from an EMBL/GenBank/DDBJ whole genome shotgun (WGS) entry which is preliminary data.</text>
</comment>
<protein>
    <recommendedName>
        <fullName evidence="7">TAFII28-like protein domain-containing protein</fullName>
    </recommendedName>
</protein>
<dbReference type="EMBL" id="LWDG02000001">
    <property type="protein sequence ID" value="KAE8272318.1"/>
    <property type="molecule type" value="Genomic_DNA"/>
</dbReference>
<dbReference type="SUPFAM" id="SSF47113">
    <property type="entry name" value="Histone-fold"/>
    <property type="match status" value="1"/>
</dbReference>
<feature type="compositionally biased region" description="Low complexity" evidence="6">
    <location>
        <begin position="25"/>
        <end position="36"/>
    </location>
</feature>
<sequence length="302" mass="31674">MASYPTPPPPPPFAPGPLQLPAPYPSSSSSNSSGLQPPSPAPGTFLSNNIPGHAPPAPNPFTVALPGGGISSYSAPGSAAPSPAQSIILPLGPPPAGSSNSKRAGASARGGAGGAGAGRARQTKSASVDPVQADDELLPPPTPGARNEEEDAEEEEEEELEQNGDEMESMEARQQARQENMPYLIEAMTPEQDERHNAYRRSSVARGSVKKLMNQVLSQSVSDDVALVASGAAKIFIGEIVEKARELQAKDARSSTSHNNLGPLRPEHIQEAFRLYTLERDRPGRFPPAGGAPGMGKRRRLF</sequence>
<dbReference type="InterPro" id="IPR009072">
    <property type="entry name" value="Histone-fold"/>
</dbReference>
<keyword evidence="3" id="KW-0805">Transcription regulation</keyword>
<dbReference type="GO" id="GO:0005669">
    <property type="term" value="C:transcription factor TFIID complex"/>
    <property type="evidence" value="ECO:0007669"/>
    <property type="project" value="InterPro"/>
</dbReference>
<feature type="region of interest" description="Disordered" evidence="6">
    <location>
        <begin position="281"/>
        <end position="302"/>
    </location>
</feature>
<accession>A0A8X7NFV1</accession>
<proteinExistence type="inferred from homology"/>
<evidence type="ECO:0000256" key="4">
    <source>
        <dbReference type="ARBA" id="ARBA00023163"/>
    </source>
</evidence>
<evidence type="ECO:0000256" key="2">
    <source>
        <dbReference type="ARBA" id="ARBA00009788"/>
    </source>
</evidence>
<evidence type="ECO:0000256" key="5">
    <source>
        <dbReference type="ARBA" id="ARBA00023242"/>
    </source>
</evidence>
<keyword evidence="5" id="KW-0539">Nucleus</keyword>
<dbReference type="Gene3D" id="1.10.20.10">
    <property type="entry name" value="Histone, subunit A"/>
    <property type="match status" value="1"/>
</dbReference>
<comment type="subcellular location">
    <subcellularLocation>
        <location evidence="1">Nucleus</location>
    </subcellularLocation>
</comment>
<gene>
    <name evidence="8" type="ORF">A4X09_0g41</name>
</gene>
<dbReference type="AlphaFoldDB" id="A0A8X7NFV1"/>
<evidence type="ECO:0000313" key="9">
    <source>
        <dbReference type="Proteomes" id="UP000078113"/>
    </source>
</evidence>
<organism evidence="8 9">
    <name type="scientific">Tilletia walkeri</name>
    <dbReference type="NCBI Taxonomy" id="117179"/>
    <lineage>
        <taxon>Eukaryota</taxon>
        <taxon>Fungi</taxon>
        <taxon>Dikarya</taxon>
        <taxon>Basidiomycota</taxon>
        <taxon>Ustilaginomycotina</taxon>
        <taxon>Exobasidiomycetes</taxon>
        <taxon>Tilletiales</taxon>
        <taxon>Tilletiaceae</taxon>
        <taxon>Tilletia</taxon>
    </lineage>
</organism>
<dbReference type="PANTHER" id="PTHR13218:SF8">
    <property type="entry name" value="TRANSCRIPTION INITIATION FACTOR TFIID SUBUNIT 11"/>
    <property type="match status" value="1"/>
</dbReference>
<feature type="compositionally biased region" description="Acidic residues" evidence="6">
    <location>
        <begin position="148"/>
        <end position="169"/>
    </location>
</feature>
<feature type="domain" description="TAFII28-like protein" evidence="7">
    <location>
        <begin position="184"/>
        <end position="274"/>
    </location>
</feature>
<dbReference type="CDD" id="cd08048">
    <property type="entry name" value="HFD_TAF11"/>
    <property type="match status" value="1"/>
</dbReference>
<dbReference type="Pfam" id="PF04719">
    <property type="entry name" value="TAFII28"/>
    <property type="match status" value="1"/>
</dbReference>
<keyword evidence="9" id="KW-1185">Reference proteome</keyword>
<feature type="region of interest" description="Disordered" evidence="6">
    <location>
        <begin position="1"/>
        <end position="179"/>
    </location>
</feature>
<dbReference type="InterPro" id="IPR006809">
    <property type="entry name" value="TAFII28_dom"/>
</dbReference>
<evidence type="ECO:0000313" key="8">
    <source>
        <dbReference type="EMBL" id="KAE8272318.1"/>
    </source>
</evidence>
<evidence type="ECO:0000256" key="1">
    <source>
        <dbReference type="ARBA" id="ARBA00004123"/>
    </source>
</evidence>
<dbReference type="GO" id="GO:0051123">
    <property type="term" value="P:RNA polymerase II preinitiation complex assembly"/>
    <property type="evidence" value="ECO:0007669"/>
    <property type="project" value="InterPro"/>
</dbReference>